<dbReference type="GO" id="GO:0020037">
    <property type="term" value="F:heme binding"/>
    <property type="evidence" value="ECO:0007669"/>
    <property type="project" value="InterPro"/>
</dbReference>
<gene>
    <name evidence="10" type="ORF">B0J11DRAFT_527763</name>
</gene>
<evidence type="ECO:0000256" key="9">
    <source>
        <dbReference type="SAM" id="Phobius"/>
    </source>
</evidence>
<dbReference type="CDD" id="cd11051">
    <property type="entry name" value="CYP59-like"/>
    <property type="match status" value="1"/>
</dbReference>
<comment type="cofactor">
    <cofactor evidence="1 8">
        <name>heme</name>
        <dbReference type="ChEBI" id="CHEBI:30413"/>
    </cofactor>
</comment>
<feature type="binding site" description="axial binding residue" evidence="8">
    <location>
        <position position="478"/>
    </location>
    <ligand>
        <name>heme</name>
        <dbReference type="ChEBI" id="CHEBI:30413"/>
    </ligand>
    <ligandPart>
        <name>Fe</name>
        <dbReference type="ChEBI" id="CHEBI:18248"/>
    </ligandPart>
</feature>
<protein>
    <submittedName>
        <fullName evidence="10">Cytochrome P450</fullName>
    </submittedName>
</protein>
<dbReference type="SUPFAM" id="SSF48264">
    <property type="entry name" value="Cytochrome P450"/>
    <property type="match status" value="1"/>
</dbReference>
<dbReference type="Proteomes" id="UP000700596">
    <property type="component" value="Unassembled WGS sequence"/>
</dbReference>
<keyword evidence="6 8" id="KW-0408">Iron</keyword>
<dbReference type="InterPro" id="IPR001128">
    <property type="entry name" value="Cyt_P450"/>
</dbReference>
<evidence type="ECO:0000256" key="8">
    <source>
        <dbReference type="PIRSR" id="PIRSR602401-1"/>
    </source>
</evidence>
<evidence type="ECO:0000256" key="1">
    <source>
        <dbReference type="ARBA" id="ARBA00001971"/>
    </source>
</evidence>
<dbReference type="InterPro" id="IPR050121">
    <property type="entry name" value="Cytochrome_P450_monoxygenase"/>
</dbReference>
<dbReference type="AlphaFoldDB" id="A0A9P9DTP1"/>
<dbReference type="OrthoDB" id="10029320at2759"/>
<evidence type="ECO:0000256" key="3">
    <source>
        <dbReference type="ARBA" id="ARBA00022617"/>
    </source>
</evidence>
<dbReference type="PANTHER" id="PTHR24305:SF107">
    <property type="entry name" value="P450, PUTATIVE (EUROFUNG)-RELATED"/>
    <property type="match status" value="1"/>
</dbReference>
<evidence type="ECO:0000256" key="6">
    <source>
        <dbReference type="ARBA" id="ARBA00023004"/>
    </source>
</evidence>
<keyword evidence="9" id="KW-1133">Transmembrane helix</keyword>
<comment type="caution">
    <text evidence="10">The sequence shown here is derived from an EMBL/GenBank/DDBJ whole genome shotgun (WGS) entry which is preliminary data.</text>
</comment>
<feature type="transmembrane region" description="Helical" evidence="9">
    <location>
        <begin position="320"/>
        <end position="340"/>
    </location>
</feature>
<dbReference type="PANTHER" id="PTHR24305">
    <property type="entry name" value="CYTOCHROME P450"/>
    <property type="match status" value="1"/>
</dbReference>
<feature type="transmembrane region" description="Helical" evidence="9">
    <location>
        <begin position="12"/>
        <end position="32"/>
    </location>
</feature>
<name>A0A9P9DTP1_9PLEO</name>
<dbReference type="PRINTS" id="PR00385">
    <property type="entry name" value="P450"/>
</dbReference>
<keyword evidence="9" id="KW-0472">Membrane</keyword>
<evidence type="ECO:0000313" key="11">
    <source>
        <dbReference type="Proteomes" id="UP000700596"/>
    </source>
</evidence>
<sequence length="554" mass="63515">MSDYGWIETITQLVGTALVGLVSYFVWCLYNARMEFYKLKKQGLPMPPWNPILGHLLILPKYLAQVPKGSQQSYMFGILSQLFPDSDGTYYIDLWPFSGPKIMTVSPQVARQVCQELDLGKPAMIYPFFKPITGGHGIFTQNGAEWKASRELFNPAFNASEILHHTPRIVEHAQEFVGKLREHAKKGDVFSLDRLTCWYMMDVIGSVALDARLNCLRGSPNVLAASMRNALDNHMRDEELNPFKRYSPMRPIREWNNSYKMDTYISAELDKKYQKWRTSSSPSKTKSIMDLAMADYMRGRTASQNLDTSFKTWACAQIRLFLFVGHDSTAAIIVYALYLLSKNPEALARIREEHSKVFGANPTVAPELLLSKHHLINQLPYTTAVIKETLRLFPPAYGFRGAEPGSPITLRNPQAPAERWPIHDFGIWILHDYIGRHPEYWVSRHEFLPERWLVEPGHELYPRDRDAWRPFEYGSRNCVGQTLVMLDIKITLLMIVREFDVRDAYEEWDGVMGRRSGMQTFYDGERAFQVSKGSGHPVDGFPCRVEVRRADGGA</sequence>
<dbReference type="Gene3D" id="1.10.630.10">
    <property type="entry name" value="Cytochrome P450"/>
    <property type="match status" value="1"/>
</dbReference>
<keyword evidence="4 8" id="KW-0479">Metal-binding</keyword>
<dbReference type="Pfam" id="PF00067">
    <property type="entry name" value="p450"/>
    <property type="match status" value="1"/>
</dbReference>
<comment type="pathway">
    <text evidence="2">Secondary metabolite biosynthesis.</text>
</comment>
<evidence type="ECO:0000256" key="7">
    <source>
        <dbReference type="ARBA" id="ARBA00023033"/>
    </source>
</evidence>
<dbReference type="InterPro" id="IPR002401">
    <property type="entry name" value="Cyt_P450_E_grp-I"/>
</dbReference>
<keyword evidence="7" id="KW-0503">Monooxygenase</keyword>
<accession>A0A9P9DTP1</accession>
<dbReference type="InterPro" id="IPR036396">
    <property type="entry name" value="Cyt_P450_sf"/>
</dbReference>
<dbReference type="GO" id="GO:0016705">
    <property type="term" value="F:oxidoreductase activity, acting on paired donors, with incorporation or reduction of molecular oxygen"/>
    <property type="evidence" value="ECO:0007669"/>
    <property type="project" value="InterPro"/>
</dbReference>
<dbReference type="GO" id="GO:0005506">
    <property type="term" value="F:iron ion binding"/>
    <property type="evidence" value="ECO:0007669"/>
    <property type="project" value="InterPro"/>
</dbReference>
<evidence type="ECO:0000256" key="2">
    <source>
        <dbReference type="ARBA" id="ARBA00005179"/>
    </source>
</evidence>
<keyword evidence="9" id="KW-0812">Transmembrane</keyword>
<evidence type="ECO:0000313" key="10">
    <source>
        <dbReference type="EMBL" id="KAH7125218.1"/>
    </source>
</evidence>
<dbReference type="EMBL" id="JAGMWT010000007">
    <property type="protein sequence ID" value="KAH7125218.1"/>
    <property type="molecule type" value="Genomic_DNA"/>
</dbReference>
<evidence type="ECO:0000256" key="5">
    <source>
        <dbReference type="ARBA" id="ARBA00023002"/>
    </source>
</evidence>
<organism evidence="10 11">
    <name type="scientific">Dendryphion nanum</name>
    <dbReference type="NCBI Taxonomy" id="256645"/>
    <lineage>
        <taxon>Eukaryota</taxon>
        <taxon>Fungi</taxon>
        <taxon>Dikarya</taxon>
        <taxon>Ascomycota</taxon>
        <taxon>Pezizomycotina</taxon>
        <taxon>Dothideomycetes</taxon>
        <taxon>Pleosporomycetidae</taxon>
        <taxon>Pleosporales</taxon>
        <taxon>Torulaceae</taxon>
        <taxon>Dendryphion</taxon>
    </lineage>
</organism>
<dbReference type="PRINTS" id="PR00463">
    <property type="entry name" value="EP450I"/>
</dbReference>
<keyword evidence="3 8" id="KW-0349">Heme</keyword>
<keyword evidence="11" id="KW-1185">Reference proteome</keyword>
<dbReference type="GO" id="GO:0004497">
    <property type="term" value="F:monooxygenase activity"/>
    <property type="evidence" value="ECO:0007669"/>
    <property type="project" value="UniProtKB-KW"/>
</dbReference>
<evidence type="ECO:0000256" key="4">
    <source>
        <dbReference type="ARBA" id="ARBA00022723"/>
    </source>
</evidence>
<proteinExistence type="predicted"/>
<keyword evidence="5" id="KW-0560">Oxidoreductase</keyword>
<reference evidence="10" key="1">
    <citation type="journal article" date="2021" name="Nat. Commun.">
        <title>Genetic determinants of endophytism in the Arabidopsis root mycobiome.</title>
        <authorList>
            <person name="Mesny F."/>
            <person name="Miyauchi S."/>
            <person name="Thiergart T."/>
            <person name="Pickel B."/>
            <person name="Atanasova L."/>
            <person name="Karlsson M."/>
            <person name="Huettel B."/>
            <person name="Barry K.W."/>
            <person name="Haridas S."/>
            <person name="Chen C."/>
            <person name="Bauer D."/>
            <person name="Andreopoulos W."/>
            <person name="Pangilinan J."/>
            <person name="LaButti K."/>
            <person name="Riley R."/>
            <person name="Lipzen A."/>
            <person name="Clum A."/>
            <person name="Drula E."/>
            <person name="Henrissat B."/>
            <person name="Kohler A."/>
            <person name="Grigoriev I.V."/>
            <person name="Martin F.M."/>
            <person name="Hacquard S."/>
        </authorList>
    </citation>
    <scope>NUCLEOTIDE SEQUENCE</scope>
    <source>
        <strain evidence="10">MPI-CAGE-CH-0243</strain>
    </source>
</reference>